<sequence>MRIKLIFLTFCTSTILILFLIILKPDYANNDIKLKLKFSHNVSHINNLPSIIKLIIEPNCDPNLVVWIVTSSASNYLYRTTLRHAYPSELLKNMNITRIFLLGRPKEKGAWNNISNESKEHNDLLQGDFLDSYQNLTLKHLMGLRWASSKCNATFLIKSDDDIVIDIFEILKLVGEKKIEENALSGYVLTKMKPVRILNNKWFVTEGEFPYDVYPDFLSGWFYVTSLKVAQLLVRTSENFKNLFWIDDVFITGILREKCDIKLEMLNDFYATDYRYLECCIRDKKRKLKCEFIAGPDGGKKELHIKFKLFSEYCQWNCSKRMKEQLVSKTCVSAYEETINIVNSTSQVHFI</sequence>
<evidence type="ECO:0000256" key="2">
    <source>
        <dbReference type="ARBA" id="ARBA00008661"/>
    </source>
</evidence>
<evidence type="ECO:0000256" key="9">
    <source>
        <dbReference type="ARBA" id="ARBA00023136"/>
    </source>
</evidence>
<evidence type="ECO:0000256" key="1">
    <source>
        <dbReference type="ARBA" id="ARBA00004323"/>
    </source>
</evidence>
<reference evidence="11 12" key="1">
    <citation type="submission" date="2024-08" db="EMBL/GenBank/DDBJ databases">
        <authorList>
            <person name="Will J Nash"/>
            <person name="Angela Man"/>
            <person name="Seanna McTaggart"/>
            <person name="Kendall Baker"/>
            <person name="Tom Barker"/>
            <person name="Leah Catchpole"/>
            <person name="Alex Durrant"/>
            <person name="Karim Gharbi"/>
            <person name="Naomi Irish"/>
            <person name="Gemy Kaithakottil"/>
            <person name="Debby Ku"/>
            <person name="Aaliyah Providence"/>
            <person name="Felix Shaw"/>
            <person name="David Swarbreck"/>
            <person name="Chris Watkins"/>
            <person name="Ann M. McCartney"/>
            <person name="Giulio Formenti"/>
            <person name="Alice Mouton"/>
            <person name="Noel Vella"/>
            <person name="Bjorn M von Reumont"/>
            <person name="Adriana Vella"/>
            <person name="Wilfried Haerty"/>
        </authorList>
    </citation>
    <scope>NUCLEOTIDE SEQUENCE [LARGE SCALE GENOMIC DNA]</scope>
</reference>
<keyword evidence="8 10" id="KW-0333">Golgi apparatus</keyword>
<evidence type="ECO:0000256" key="4">
    <source>
        <dbReference type="ARBA" id="ARBA00022679"/>
    </source>
</evidence>
<gene>
    <name evidence="11" type="ORF">XYLVIOL_LOCUS694</name>
</gene>
<dbReference type="EC" id="2.4.1.-" evidence="10"/>
<evidence type="ECO:0000256" key="6">
    <source>
        <dbReference type="ARBA" id="ARBA00022968"/>
    </source>
</evidence>
<dbReference type="PANTHER" id="PTHR11214:SF235">
    <property type="entry name" value="HEXOSYLTRANSFERASE"/>
    <property type="match status" value="1"/>
</dbReference>
<evidence type="ECO:0000256" key="7">
    <source>
        <dbReference type="ARBA" id="ARBA00022989"/>
    </source>
</evidence>
<keyword evidence="5" id="KW-0812">Transmembrane</keyword>
<dbReference type="InterPro" id="IPR002659">
    <property type="entry name" value="Glyco_trans_31"/>
</dbReference>
<keyword evidence="12" id="KW-1185">Reference proteome</keyword>
<dbReference type="PANTHER" id="PTHR11214">
    <property type="entry name" value="BETA-1,3-N-ACETYLGLUCOSAMINYLTRANSFERASE"/>
    <property type="match status" value="1"/>
</dbReference>
<evidence type="ECO:0000256" key="3">
    <source>
        <dbReference type="ARBA" id="ARBA00022676"/>
    </source>
</evidence>
<keyword evidence="4" id="KW-0808">Transferase</keyword>
<dbReference type="Pfam" id="PF01762">
    <property type="entry name" value="Galactosyl_T"/>
    <property type="match status" value="1"/>
</dbReference>
<evidence type="ECO:0000313" key="12">
    <source>
        <dbReference type="Proteomes" id="UP001642520"/>
    </source>
</evidence>
<keyword evidence="7" id="KW-1133">Transmembrane helix</keyword>
<evidence type="ECO:0000313" key="11">
    <source>
        <dbReference type="EMBL" id="CAL7933859.1"/>
    </source>
</evidence>
<proteinExistence type="inferred from homology"/>
<dbReference type="EMBL" id="CAXAJV020001281">
    <property type="protein sequence ID" value="CAL7933859.1"/>
    <property type="molecule type" value="Genomic_DNA"/>
</dbReference>
<accession>A0ABP1MYU1</accession>
<evidence type="ECO:0000256" key="8">
    <source>
        <dbReference type="ARBA" id="ARBA00023034"/>
    </source>
</evidence>
<dbReference type="Gene3D" id="3.90.550.50">
    <property type="match status" value="1"/>
</dbReference>
<organism evidence="11 12">
    <name type="scientific">Xylocopa violacea</name>
    <name type="common">Violet carpenter bee</name>
    <name type="synonym">Apis violacea</name>
    <dbReference type="NCBI Taxonomy" id="135666"/>
    <lineage>
        <taxon>Eukaryota</taxon>
        <taxon>Metazoa</taxon>
        <taxon>Ecdysozoa</taxon>
        <taxon>Arthropoda</taxon>
        <taxon>Hexapoda</taxon>
        <taxon>Insecta</taxon>
        <taxon>Pterygota</taxon>
        <taxon>Neoptera</taxon>
        <taxon>Endopterygota</taxon>
        <taxon>Hymenoptera</taxon>
        <taxon>Apocrita</taxon>
        <taxon>Aculeata</taxon>
        <taxon>Apoidea</taxon>
        <taxon>Anthophila</taxon>
        <taxon>Apidae</taxon>
        <taxon>Xylocopa</taxon>
        <taxon>Xylocopa</taxon>
    </lineage>
</organism>
<keyword evidence="6" id="KW-0735">Signal-anchor</keyword>
<dbReference type="Proteomes" id="UP001642520">
    <property type="component" value="Unassembled WGS sequence"/>
</dbReference>
<evidence type="ECO:0000256" key="5">
    <source>
        <dbReference type="ARBA" id="ARBA00022692"/>
    </source>
</evidence>
<keyword evidence="9" id="KW-0472">Membrane</keyword>
<keyword evidence="3 10" id="KW-0328">Glycosyltransferase</keyword>
<comment type="similarity">
    <text evidence="2 10">Belongs to the glycosyltransferase 31 family.</text>
</comment>
<comment type="subcellular location">
    <subcellularLocation>
        <location evidence="1 10">Golgi apparatus membrane</location>
        <topology evidence="1 10">Single-pass type II membrane protein</topology>
    </subcellularLocation>
</comment>
<evidence type="ECO:0000256" key="10">
    <source>
        <dbReference type="RuleBase" id="RU363063"/>
    </source>
</evidence>
<comment type="caution">
    <text evidence="11">The sequence shown here is derived from an EMBL/GenBank/DDBJ whole genome shotgun (WGS) entry which is preliminary data.</text>
</comment>
<name>A0ABP1MYU1_XYLVO</name>
<protein>
    <recommendedName>
        <fullName evidence="10">Hexosyltransferase</fullName>
        <ecNumber evidence="10">2.4.1.-</ecNumber>
    </recommendedName>
</protein>